<feature type="compositionally biased region" description="Basic residues" evidence="1">
    <location>
        <begin position="93"/>
        <end position="107"/>
    </location>
</feature>
<gene>
    <name evidence="2" type="ORF">Slati_1122200</name>
</gene>
<protein>
    <submittedName>
        <fullName evidence="2">Uncharacterized protein</fullName>
    </submittedName>
</protein>
<dbReference type="AlphaFoldDB" id="A0AAW2XEH4"/>
<reference evidence="2" key="2">
    <citation type="journal article" date="2024" name="Plant">
        <title>Genomic evolution and insights into agronomic trait innovations of Sesamum species.</title>
        <authorList>
            <person name="Miao H."/>
            <person name="Wang L."/>
            <person name="Qu L."/>
            <person name="Liu H."/>
            <person name="Sun Y."/>
            <person name="Le M."/>
            <person name="Wang Q."/>
            <person name="Wei S."/>
            <person name="Zheng Y."/>
            <person name="Lin W."/>
            <person name="Duan Y."/>
            <person name="Cao H."/>
            <person name="Xiong S."/>
            <person name="Wang X."/>
            <person name="Wei L."/>
            <person name="Li C."/>
            <person name="Ma Q."/>
            <person name="Ju M."/>
            <person name="Zhao R."/>
            <person name="Li G."/>
            <person name="Mu C."/>
            <person name="Tian Q."/>
            <person name="Mei H."/>
            <person name="Zhang T."/>
            <person name="Gao T."/>
            <person name="Zhang H."/>
        </authorList>
    </citation>
    <scope>NUCLEOTIDE SEQUENCE</scope>
    <source>
        <strain evidence="2">KEN1</strain>
    </source>
</reference>
<evidence type="ECO:0000256" key="1">
    <source>
        <dbReference type="SAM" id="MobiDB-lite"/>
    </source>
</evidence>
<feature type="region of interest" description="Disordered" evidence="1">
    <location>
        <begin position="1"/>
        <end position="107"/>
    </location>
</feature>
<feature type="compositionally biased region" description="Low complexity" evidence="1">
    <location>
        <begin position="73"/>
        <end position="83"/>
    </location>
</feature>
<dbReference type="EMBL" id="JACGWN010000004">
    <property type="protein sequence ID" value="KAL0451441.1"/>
    <property type="molecule type" value="Genomic_DNA"/>
</dbReference>
<accession>A0AAW2XEH4</accession>
<sequence>MNSPLRERKWGEGEPPGQRAEASRPEHSPGRSASLDRQPGRGACFDQIPGRGGHLDRAGRGQRLDRQDGRGRPGPAAGGTLTPSTDEVVVRRIGARHNKRRGIARNT</sequence>
<name>A0AAW2XEH4_9LAMI</name>
<organism evidence="2">
    <name type="scientific">Sesamum latifolium</name>
    <dbReference type="NCBI Taxonomy" id="2727402"/>
    <lineage>
        <taxon>Eukaryota</taxon>
        <taxon>Viridiplantae</taxon>
        <taxon>Streptophyta</taxon>
        <taxon>Embryophyta</taxon>
        <taxon>Tracheophyta</taxon>
        <taxon>Spermatophyta</taxon>
        <taxon>Magnoliopsida</taxon>
        <taxon>eudicotyledons</taxon>
        <taxon>Gunneridae</taxon>
        <taxon>Pentapetalae</taxon>
        <taxon>asterids</taxon>
        <taxon>lamiids</taxon>
        <taxon>Lamiales</taxon>
        <taxon>Pedaliaceae</taxon>
        <taxon>Sesamum</taxon>
    </lineage>
</organism>
<feature type="compositionally biased region" description="Basic and acidic residues" evidence="1">
    <location>
        <begin position="1"/>
        <end position="12"/>
    </location>
</feature>
<comment type="caution">
    <text evidence="2">The sequence shown here is derived from an EMBL/GenBank/DDBJ whole genome shotgun (WGS) entry which is preliminary data.</text>
</comment>
<feature type="compositionally biased region" description="Basic and acidic residues" evidence="1">
    <location>
        <begin position="53"/>
        <end position="71"/>
    </location>
</feature>
<evidence type="ECO:0000313" key="2">
    <source>
        <dbReference type="EMBL" id="KAL0451441.1"/>
    </source>
</evidence>
<proteinExistence type="predicted"/>
<reference evidence="2" key="1">
    <citation type="submission" date="2020-06" db="EMBL/GenBank/DDBJ databases">
        <authorList>
            <person name="Li T."/>
            <person name="Hu X."/>
            <person name="Zhang T."/>
            <person name="Song X."/>
            <person name="Zhang H."/>
            <person name="Dai N."/>
            <person name="Sheng W."/>
            <person name="Hou X."/>
            <person name="Wei L."/>
        </authorList>
    </citation>
    <scope>NUCLEOTIDE SEQUENCE</scope>
    <source>
        <strain evidence="2">KEN1</strain>
        <tissue evidence="2">Leaf</tissue>
    </source>
</reference>